<dbReference type="GO" id="GO:0009055">
    <property type="term" value="F:electron transfer activity"/>
    <property type="evidence" value="ECO:0007669"/>
    <property type="project" value="InterPro"/>
</dbReference>
<reference evidence="1" key="1">
    <citation type="journal article" date="2015" name="Nature">
        <title>Complex archaea that bridge the gap between prokaryotes and eukaryotes.</title>
        <authorList>
            <person name="Spang A."/>
            <person name="Saw J.H."/>
            <person name="Jorgensen S.L."/>
            <person name="Zaremba-Niedzwiedzka K."/>
            <person name="Martijn J."/>
            <person name="Lind A.E."/>
            <person name="van Eijk R."/>
            <person name="Schleper C."/>
            <person name="Guy L."/>
            <person name="Ettema T.J."/>
        </authorList>
    </citation>
    <scope>NUCLEOTIDE SEQUENCE</scope>
</reference>
<dbReference type="SUPFAM" id="SSF47175">
    <property type="entry name" value="Cytochromes"/>
    <property type="match status" value="1"/>
</dbReference>
<comment type="caution">
    <text evidence="1">The sequence shown here is derived from an EMBL/GenBank/DDBJ whole genome shotgun (WGS) entry which is preliminary data.</text>
</comment>
<dbReference type="GO" id="GO:0005506">
    <property type="term" value="F:iron ion binding"/>
    <property type="evidence" value="ECO:0007669"/>
    <property type="project" value="InterPro"/>
</dbReference>
<organism evidence="1">
    <name type="scientific">marine sediment metagenome</name>
    <dbReference type="NCBI Taxonomy" id="412755"/>
    <lineage>
        <taxon>unclassified sequences</taxon>
        <taxon>metagenomes</taxon>
        <taxon>ecological metagenomes</taxon>
    </lineage>
</organism>
<dbReference type="AlphaFoldDB" id="A0A0F9GLJ3"/>
<proteinExistence type="predicted"/>
<evidence type="ECO:0000313" key="1">
    <source>
        <dbReference type="EMBL" id="KKL99744.1"/>
    </source>
</evidence>
<dbReference type="GO" id="GO:0022900">
    <property type="term" value="P:electron transport chain"/>
    <property type="evidence" value="ECO:0007669"/>
    <property type="project" value="InterPro"/>
</dbReference>
<evidence type="ECO:0008006" key="2">
    <source>
        <dbReference type="Google" id="ProtNLM"/>
    </source>
</evidence>
<sequence>MKRKNIFIVCIISVSLLIASSSVSFGSDKDICKKQIDFYLKIKMNDGLLPGDEFNPYDFKGVATAAKAMLANEKKRTHNDKNHAAITKLVSGHLADIEEAAAKAAPGSVESVGHSLRFLYLSCKACHKVYQTEKRLRP</sequence>
<accession>A0A0F9GLJ3</accession>
<dbReference type="InterPro" id="IPR010980">
    <property type="entry name" value="Cyt_c/b562"/>
</dbReference>
<protein>
    <recommendedName>
        <fullName evidence="2">Cytochrome c domain-containing protein</fullName>
    </recommendedName>
</protein>
<dbReference type="EMBL" id="LAZR01017600">
    <property type="protein sequence ID" value="KKL99744.1"/>
    <property type="molecule type" value="Genomic_DNA"/>
</dbReference>
<gene>
    <name evidence="1" type="ORF">LCGC14_1811370</name>
</gene>
<name>A0A0F9GLJ3_9ZZZZ</name>
<dbReference type="GO" id="GO:0020037">
    <property type="term" value="F:heme binding"/>
    <property type="evidence" value="ECO:0007669"/>
    <property type="project" value="InterPro"/>
</dbReference>